<dbReference type="Gene3D" id="3.20.20.70">
    <property type="entry name" value="Aldolase class I"/>
    <property type="match status" value="1"/>
</dbReference>
<dbReference type="GO" id="GO:0004557">
    <property type="term" value="F:alpha-galactosidase activity"/>
    <property type="evidence" value="ECO:0007669"/>
    <property type="project" value="UniProtKB-EC"/>
</dbReference>
<dbReference type="Pfam" id="PF16875">
    <property type="entry name" value="Glyco_hydro_36N"/>
    <property type="match status" value="1"/>
</dbReference>
<keyword evidence="4 6" id="KW-0378">Hydrolase</keyword>
<reference evidence="9 10" key="1">
    <citation type="submission" date="2023-08" db="EMBL/GenBank/DDBJ databases">
        <title>Whole genome sequencing of Staphylococcus coagulans NN-2474.</title>
        <authorList>
            <person name="Kropotov V.S."/>
            <person name="Boriskina E.V."/>
            <person name="Gordinskaya N.A."/>
            <person name="Shkurkina I.S."/>
            <person name="Kryazhev D.V."/>
            <person name="Alekseeva A.E."/>
            <person name="Makhova M.A."/>
        </authorList>
    </citation>
    <scope>NUCLEOTIDE SEQUENCE [LARGE SCALE GENOMIC DNA]</scope>
    <source>
        <strain evidence="9 10">NN-2474</strain>
    </source>
</reference>
<keyword evidence="10" id="KW-1185">Reference proteome</keyword>
<name>A0ABU1EZX4_9STAP</name>
<evidence type="ECO:0000256" key="3">
    <source>
        <dbReference type="ARBA" id="ARBA00012755"/>
    </source>
</evidence>
<dbReference type="EC" id="3.2.1.22" evidence="3 6"/>
<evidence type="ECO:0000256" key="6">
    <source>
        <dbReference type="PIRNR" id="PIRNR005536"/>
    </source>
</evidence>
<dbReference type="InterPro" id="IPR017853">
    <property type="entry name" value="GH"/>
</dbReference>
<keyword evidence="5 6" id="KW-0326">Glycosidase</keyword>
<dbReference type="PANTHER" id="PTHR43053">
    <property type="entry name" value="GLYCOSIDASE FAMILY 31"/>
    <property type="match status" value="1"/>
</dbReference>
<evidence type="ECO:0000256" key="2">
    <source>
        <dbReference type="ARBA" id="ARBA00006202"/>
    </source>
</evidence>
<evidence type="ECO:0000313" key="9">
    <source>
        <dbReference type="EMBL" id="MDR5603667.1"/>
    </source>
</evidence>
<comment type="catalytic activity">
    <reaction evidence="1 6">
        <text>Hydrolysis of terminal, non-reducing alpha-D-galactose residues in alpha-D-galactosides, including galactose oligosaccharides, galactomannans and galactolipids.</text>
        <dbReference type="EC" id="3.2.1.22"/>
    </reaction>
</comment>
<gene>
    <name evidence="9" type="ORF">RCO12_09520</name>
</gene>
<comment type="caution">
    <text evidence="9">The sequence shown here is derived from an EMBL/GenBank/DDBJ whole genome shotgun (WGS) entry which is preliminary data.</text>
</comment>
<dbReference type="PRINTS" id="PR00743">
    <property type="entry name" value="GLHYDRLASE36"/>
</dbReference>
<evidence type="ECO:0000256" key="4">
    <source>
        <dbReference type="ARBA" id="ARBA00022801"/>
    </source>
</evidence>
<evidence type="ECO:0000259" key="8">
    <source>
        <dbReference type="Pfam" id="PF16875"/>
    </source>
</evidence>
<dbReference type="InterPro" id="IPR031704">
    <property type="entry name" value="Glyco_hydro_36_N"/>
</dbReference>
<dbReference type="InterPro" id="IPR013785">
    <property type="entry name" value="Aldolase_TIM"/>
</dbReference>
<dbReference type="Proteomes" id="UP001255050">
    <property type="component" value="Unassembled WGS sequence"/>
</dbReference>
<dbReference type="PANTHER" id="PTHR43053:SF3">
    <property type="entry name" value="ALPHA-GALACTOSIDASE C-RELATED"/>
    <property type="match status" value="1"/>
</dbReference>
<feature type="domain" description="Glycosyl hydrolase family 36 N-terminal" evidence="8">
    <location>
        <begin position="30"/>
        <end position="283"/>
    </location>
</feature>
<dbReference type="PROSITE" id="PS00512">
    <property type="entry name" value="ALPHA_GALACTOSIDASE"/>
    <property type="match status" value="1"/>
</dbReference>
<feature type="domain" description="Glycosyl hydrolase family 36 C-terminal" evidence="7">
    <location>
        <begin position="648"/>
        <end position="735"/>
    </location>
</feature>
<accession>A0ABU1EZX4</accession>
<protein>
    <recommendedName>
        <fullName evidence="3 6">Alpha-galactosidase</fullName>
        <ecNumber evidence="3 6">3.2.1.22</ecNumber>
    </recommendedName>
</protein>
<sequence>MSIYINQDLLQFHLTNGQISYIFYIGPTHQPVQLYTGPHIEDADYTFLEHQQSRPVSNYMIENDTTFSHEHTLMEYPSFGSTDFRSPAFEVRHPDGSHITNLEYEHYEVRHQAPVLKDLPHVRQSQQNVETLIIYLIDPVSQLRVKLYYSLFDDMNIIARHTEFENTGVNTLTLTRALSMNLDLMSDSFSLVHLSGAWGRERHVTQQSLSPGTFEIQSLRGHSSHLHHPFFALAQPNTTEDSGLVYGMSFAYSGNFLGHVEVDNFNKTRASIGIHPEYFSWQLTPGTQFTTPQAYLAIGLAGFNDMSQQFHRLVHTYLIAPQWRNHPRPILINNWEATYYDFTEDKLVAIAEKAKELGIEMFVLDDGWFGSRNNDQEGLGDFFINKTKLPKGLQHLNQRINDLGLDFGLWMEPEMVNKQSKLYAAHPDWVIQTPNRTMSHGRYQFVLDYTNPDVIDYVYHEISNILDHTNIKYIKWDMNRSMTEVFSSRWPTEQQGEIYHRYILGLYDLLHRITTRFPNILIESCASGGGRFDLGMLYYTPQIWTSDNTDAYQRQWIQYGTTYLYPISTMGTHISKSPNEQEHRLMPLTTRANVSYFGTFGYELDLTTLDQATLETMKQQVTFMKTHRSLLQFGKFFRLLNPSHNEFTAWMVVDADCNRAIVGVYKHLNTINNGRHRVVLKGLDPSAHYHIPELDLIMAGNALMAIGIDIPDTSNGELRNGEAKTYDFDSWLYTLERV</sequence>
<dbReference type="PIRSF" id="PIRSF005536">
    <property type="entry name" value="Agal"/>
    <property type="match status" value="1"/>
</dbReference>
<organism evidence="9 10">
    <name type="scientific">Staphylococcus coagulans</name>
    <dbReference type="NCBI Taxonomy" id="74706"/>
    <lineage>
        <taxon>Bacteria</taxon>
        <taxon>Bacillati</taxon>
        <taxon>Bacillota</taxon>
        <taxon>Bacilli</taxon>
        <taxon>Bacillales</taxon>
        <taxon>Staphylococcaceae</taxon>
        <taxon>Staphylococcus</taxon>
    </lineage>
</organism>
<dbReference type="InterPro" id="IPR050985">
    <property type="entry name" value="Alpha-glycosidase_related"/>
</dbReference>
<dbReference type="InterPro" id="IPR038417">
    <property type="entry name" value="Alpga-gal_N_sf"/>
</dbReference>
<dbReference type="InterPro" id="IPR013780">
    <property type="entry name" value="Glyco_hydro_b"/>
</dbReference>
<dbReference type="InterPro" id="IPR000111">
    <property type="entry name" value="Glyco_hydro_27/36_CS"/>
</dbReference>
<dbReference type="InterPro" id="IPR031705">
    <property type="entry name" value="Glyco_hydro_36_C"/>
</dbReference>
<dbReference type="CDD" id="cd14791">
    <property type="entry name" value="GH36"/>
    <property type="match status" value="1"/>
</dbReference>
<dbReference type="Gene3D" id="2.60.40.1180">
    <property type="entry name" value="Golgi alpha-mannosidase II"/>
    <property type="match status" value="1"/>
</dbReference>
<comment type="similarity">
    <text evidence="2">Belongs to the glycosyl hydrolase 36 family.</text>
</comment>
<dbReference type="InterPro" id="IPR002252">
    <property type="entry name" value="Glyco_hydro_36"/>
</dbReference>
<evidence type="ECO:0000256" key="1">
    <source>
        <dbReference type="ARBA" id="ARBA00001255"/>
    </source>
</evidence>
<evidence type="ECO:0000259" key="7">
    <source>
        <dbReference type="Pfam" id="PF16874"/>
    </source>
</evidence>
<proteinExistence type="inferred from homology"/>
<evidence type="ECO:0000313" key="10">
    <source>
        <dbReference type="Proteomes" id="UP001255050"/>
    </source>
</evidence>
<dbReference type="RefSeq" id="WP_309551707.1">
    <property type="nucleotide sequence ID" value="NZ_JAVJGV010000050.1"/>
</dbReference>
<evidence type="ECO:0000256" key="5">
    <source>
        <dbReference type="ARBA" id="ARBA00023295"/>
    </source>
</evidence>
<dbReference type="Pfam" id="PF02065">
    <property type="entry name" value="Melibiase"/>
    <property type="match status" value="1"/>
</dbReference>
<dbReference type="SUPFAM" id="SSF51445">
    <property type="entry name" value="(Trans)glycosidases"/>
    <property type="match status" value="1"/>
</dbReference>
<dbReference type="EMBL" id="JAVJGV010000050">
    <property type="protein sequence ID" value="MDR5603667.1"/>
    <property type="molecule type" value="Genomic_DNA"/>
</dbReference>
<dbReference type="Gene3D" id="2.70.98.60">
    <property type="entry name" value="alpha-galactosidase from lactobacil brevis"/>
    <property type="match status" value="1"/>
</dbReference>
<dbReference type="Pfam" id="PF16874">
    <property type="entry name" value="Glyco_hydro_36C"/>
    <property type="match status" value="1"/>
</dbReference>